<dbReference type="SUPFAM" id="SSF52518">
    <property type="entry name" value="Thiamin diphosphate-binding fold (THDP-binding)"/>
    <property type="match status" value="1"/>
</dbReference>
<evidence type="ECO:0000256" key="7">
    <source>
        <dbReference type="ARBA" id="ARBA00022977"/>
    </source>
</evidence>
<dbReference type="OrthoDB" id="9803371at2"/>
<evidence type="ECO:0000259" key="12">
    <source>
        <dbReference type="SMART" id="SM00861"/>
    </source>
</evidence>
<dbReference type="PROSITE" id="PS00801">
    <property type="entry name" value="TRANSKETOLASE_1"/>
    <property type="match status" value="1"/>
</dbReference>
<evidence type="ECO:0000313" key="13">
    <source>
        <dbReference type="EMBL" id="SDM73454.1"/>
    </source>
</evidence>
<evidence type="ECO:0000256" key="9">
    <source>
        <dbReference type="ARBA" id="ARBA00023229"/>
    </source>
</evidence>
<evidence type="ECO:0000256" key="11">
    <source>
        <dbReference type="HAMAP-Rule" id="MF_00315"/>
    </source>
</evidence>
<keyword evidence="4 11" id="KW-0808">Transferase</keyword>
<dbReference type="InterPro" id="IPR049557">
    <property type="entry name" value="Transketolase_CS"/>
</dbReference>
<accession>A0A1G9VMN2</accession>
<dbReference type="GO" id="GO:0016114">
    <property type="term" value="P:terpenoid biosynthetic process"/>
    <property type="evidence" value="ECO:0007669"/>
    <property type="project" value="UniProtKB-UniRule"/>
</dbReference>
<dbReference type="InterPro" id="IPR009014">
    <property type="entry name" value="Transketo_C/PFOR_II"/>
</dbReference>
<feature type="binding site" evidence="11">
    <location>
        <begin position="113"/>
        <end position="115"/>
    </location>
    <ligand>
        <name>thiamine diphosphate</name>
        <dbReference type="ChEBI" id="CHEBI:58937"/>
    </ligand>
</feature>
<comment type="cofactor">
    <cofactor evidence="11">
        <name>Mg(2+)</name>
        <dbReference type="ChEBI" id="CHEBI:18420"/>
    </cofactor>
    <text evidence="11">Binds 1 Mg(2+) ion per subunit.</text>
</comment>
<dbReference type="HAMAP" id="MF_00315">
    <property type="entry name" value="DXP_synth"/>
    <property type="match status" value="1"/>
</dbReference>
<dbReference type="NCBIfam" id="TIGR00204">
    <property type="entry name" value="dxs"/>
    <property type="match status" value="1"/>
</dbReference>
<keyword evidence="5 11" id="KW-0479">Metal-binding</keyword>
<evidence type="ECO:0000256" key="8">
    <source>
        <dbReference type="ARBA" id="ARBA00023052"/>
    </source>
</evidence>
<keyword evidence="6 11" id="KW-0460">Magnesium</keyword>
<dbReference type="InterPro" id="IPR033248">
    <property type="entry name" value="Transketolase_C"/>
</dbReference>
<keyword evidence="9 11" id="KW-0414">Isoprene biosynthesis</keyword>
<reference evidence="14" key="1">
    <citation type="submission" date="2016-10" db="EMBL/GenBank/DDBJ databases">
        <authorList>
            <person name="Varghese N."/>
            <person name="Submissions S."/>
        </authorList>
    </citation>
    <scope>NUCLEOTIDE SEQUENCE [LARGE SCALE GENOMIC DNA]</scope>
    <source>
        <strain evidence="14">M83</strain>
    </source>
</reference>
<name>A0A1G9VMN2_9FIRM</name>
<dbReference type="FunFam" id="3.40.50.920:FF:000002">
    <property type="entry name" value="1-deoxy-D-xylulose-5-phosphate synthase"/>
    <property type="match status" value="1"/>
</dbReference>
<sequence length="621" mass="68408">MILEKINKPGDVKKLSPIEYNQLAEEIRDFLINHISKTGGHLASNLGVVELTIALHLAFDLPKDKIIWDVGHQSYTHKILTGRKDQFDGLRKFGGMSGFPKRNESNYDAFDTGHSSTSISAGLGYVCSRDCQGQNYSVVSVIGDGALTGGMAYEALNNASSLKTNFIIVLNDNAMSISKNIGGVSYMLSDIRSSDSYIDFKENLANSLYKIPGGSRMVSALKKTKNNLKQIILPNQLFESMGIAYLGPVNGHDTEKLIKTLKVAKRINGAVIVHVVTQKGRGYKQAERNPSKFHGIAPFDVKTGNVLNKPKNPTYSSVFSDAICRLAKKDKKICAITAAMPDGTGLTKFSKWFPDRFFDVGIAEEHATTFAAGMAAGGMKPVFAVYSSFLQRAYDQILHDVCIQQLHVVFAIDRAGLVGADGETHQGIFDLSFLSSIPNMTIFAPKNDWELKEGLKFALEEHDGPIALRYPRGEACTDFHEFKEEIVLAKSEILYKEKDIAILAVGSMVKLGDEVRKRLKARGLNVSLVNARFVKPIDEKLILELSMNHSLIVTLEENVASGGFGRAVCQMINDTKLKPRCLEISLPDDYIEHGSVDILMKEAGIDVDSIEERILSVHKEI</sequence>
<dbReference type="EC" id="2.2.1.7" evidence="11"/>
<dbReference type="CDD" id="cd02007">
    <property type="entry name" value="TPP_DXS"/>
    <property type="match status" value="1"/>
</dbReference>
<dbReference type="SUPFAM" id="SSF52922">
    <property type="entry name" value="TK C-terminal domain-like"/>
    <property type="match status" value="1"/>
</dbReference>
<dbReference type="Gene3D" id="3.40.50.920">
    <property type="match status" value="1"/>
</dbReference>
<comment type="pathway">
    <text evidence="1 11">Metabolic intermediate biosynthesis; 1-deoxy-D-xylulose 5-phosphate biosynthesis; 1-deoxy-D-xylulose 5-phosphate from D-glyceraldehyde 3-phosphate and pyruvate: step 1/1.</text>
</comment>
<evidence type="ECO:0000256" key="1">
    <source>
        <dbReference type="ARBA" id="ARBA00004980"/>
    </source>
</evidence>
<comment type="subunit">
    <text evidence="3 11">Homodimer.</text>
</comment>
<dbReference type="Gene3D" id="3.40.50.970">
    <property type="match status" value="2"/>
</dbReference>
<keyword evidence="14" id="KW-1185">Reference proteome</keyword>
<dbReference type="SMART" id="SM00861">
    <property type="entry name" value="Transket_pyr"/>
    <property type="match status" value="1"/>
</dbReference>
<keyword evidence="7 11" id="KW-0784">Thiamine biosynthesis</keyword>
<dbReference type="GO" id="GO:0009228">
    <property type="term" value="P:thiamine biosynthetic process"/>
    <property type="evidence" value="ECO:0007669"/>
    <property type="project" value="UniProtKB-UniRule"/>
</dbReference>
<evidence type="ECO:0000256" key="6">
    <source>
        <dbReference type="ARBA" id="ARBA00022842"/>
    </source>
</evidence>
<dbReference type="AlphaFoldDB" id="A0A1G9VMN2"/>
<feature type="binding site" evidence="11">
    <location>
        <position position="173"/>
    </location>
    <ligand>
        <name>Mg(2+)</name>
        <dbReference type="ChEBI" id="CHEBI:18420"/>
    </ligand>
</feature>
<dbReference type="InterPro" id="IPR020826">
    <property type="entry name" value="Transketolase_BS"/>
</dbReference>
<evidence type="ECO:0000256" key="5">
    <source>
        <dbReference type="ARBA" id="ARBA00022723"/>
    </source>
</evidence>
<protein>
    <recommendedName>
        <fullName evidence="11">1-deoxy-D-xylulose-5-phosphate synthase</fullName>
        <ecNumber evidence="11">2.2.1.7</ecNumber>
    </recommendedName>
    <alternativeName>
        <fullName evidence="11">1-deoxyxylulose-5-phosphate synthase</fullName>
        <shortName evidence="11">DXP synthase</shortName>
        <shortName evidence="11">DXPS</shortName>
    </alternativeName>
</protein>
<dbReference type="PANTHER" id="PTHR43322:SF5">
    <property type="entry name" value="1-DEOXY-D-XYLULOSE-5-PHOSPHATE SYNTHASE, CHLOROPLASTIC"/>
    <property type="match status" value="1"/>
</dbReference>
<organism evidence="13 14">
    <name type="scientific">Lachnospira pectinoschiza</name>
    <dbReference type="NCBI Taxonomy" id="28052"/>
    <lineage>
        <taxon>Bacteria</taxon>
        <taxon>Bacillati</taxon>
        <taxon>Bacillota</taxon>
        <taxon>Clostridia</taxon>
        <taxon>Lachnospirales</taxon>
        <taxon>Lachnospiraceae</taxon>
        <taxon>Lachnospira</taxon>
    </lineage>
</organism>
<evidence type="ECO:0000313" key="14">
    <source>
        <dbReference type="Proteomes" id="UP000187651"/>
    </source>
</evidence>
<evidence type="ECO:0000256" key="2">
    <source>
        <dbReference type="ARBA" id="ARBA00011081"/>
    </source>
</evidence>
<dbReference type="Pfam" id="PF02780">
    <property type="entry name" value="Transketolase_C"/>
    <property type="match status" value="1"/>
</dbReference>
<comment type="function">
    <text evidence="10 11">Catalyzes the acyloin condensation reaction between C atoms 2 and 3 of pyruvate and glyceraldehyde 3-phosphate to yield 1-deoxy-D-xylulose-5-phosphate (DXP).</text>
</comment>
<dbReference type="PROSITE" id="PS00802">
    <property type="entry name" value="TRANSKETOLASE_2"/>
    <property type="match status" value="1"/>
</dbReference>
<dbReference type="InterPro" id="IPR005475">
    <property type="entry name" value="Transketolase-like_Pyr-bd"/>
</dbReference>
<dbReference type="GO" id="GO:0008661">
    <property type="term" value="F:1-deoxy-D-xylulose-5-phosphate synthase activity"/>
    <property type="evidence" value="ECO:0007669"/>
    <property type="project" value="UniProtKB-UniRule"/>
</dbReference>
<dbReference type="EMBL" id="FNHZ01000002">
    <property type="protein sequence ID" value="SDM73454.1"/>
    <property type="molecule type" value="Genomic_DNA"/>
</dbReference>
<dbReference type="Pfam" id="PF13292">
    <property type="entry name" value="DXP_synthase_N"/>
    <property type="match status" value="1"/>
</dbReference>
<dbReference type="InterPro" id="IPR029061">
    <property type="entry name" value="THDP-binding"/>
</dbReference>
<keyword evidence="8 11" id="KW-0786">Thiamine pyrophosphate</keyword>
<dbReference type="InterPro" id="IPR005477">
    <property type="entry name" value="Dxylulose-5-P_synthase"/>
</dbReference>
<dbReference type="Proteomes" id="UP000187651">
    <property type="component" value="Unassembled WGS sequence"/>
</dbReference>
<feature type="binding site" evidence="11">
    <location>
        <position position="173"/>
    </location>
    <ligand>
        <name>thiamine diphosphate</name>
        <dbReference type="ChEBI" id="CHEBI:58937"/>
    </ligand>
</feature>
<feature type="domain" description="Transketolase-like pyrimidine-binding" evidence="12">
    <location>
        <begin position="313"/>
        <end position="478"/>
    </location>
</feature>
<feature type="binding site" evidence="11">
    <location>
        <position position="144"/>
    </location>
    <ligand>
        <name>Mg(2+)</name>
        <dbReference type="ChEBI" id="CHEBI:18420"/>
    </ligand>
</feature>
<comment type="catalytic activity">
    <reaction evidence="11">
        <text>D-glyceraldehyde 3-phosphate + pyruvate + H(+) = 1-deoxy-D-xylulose 5-phosphate + CO2</text>
        <dbReference type="Rhea" id="RHEA:12605"/>
        <dbReference type="ChEBI" id="CHEBI:15361"/>
        <dbReference type="ChEBI" id="CHEBI:15378"/>
        <dbReference type="ChEBI" id="CHEBI:16526"/>
        <dbReference type="ChEBI" id="CHEBI:57792"/>
        <dbReference type="ChEBI" id="CHEBI:59776"/>
        <dbReference type="EC" id="2.2.1.7"/>
    </reaction>
</comment>
<feature type="binding site" evidence="11">
    <location>
        <position position="364"/>
    </location>
    <ligand>
        <name>thiamine diphosphate</name>
        <dbReference type="ChEBI" id="CHEBI:58937"/>
    </ligand>
</feature>
<feature type="binding site" evidence="11">
    <location>
        <begin position="145"/>
        <end position="146"/>
    </location>
    <ligand>
        <name>thiamine diphosphate</name>
        <dbReference type="ChEBI" id="CHEBI:58937"/>
    </ligand>
</feature>
<dbReference type="GO" id="GO:0030976">
    <property type="term" value="F:thiamine pyrophosphate binding"/>
    <property type="evidence" value="ECO:0007669"/>
    <property type="project" value="UniProtKB-UniRule"/>
</dbReference>
<feature type="binding site" evidence="11">
    <location>
        <position position="283"/>
    </location>
    <ligand>
        <name>thiamine diphosphate</name>
        <dbReference type="ChEBI" id="CHEBI:58937"/>
    </ligand>
</feature>
<comment type="similarity">
    <text evidence="2 11">Belongs to the transketolase family. DXPS subfamily.</text>
</comment>
<comment type="cofactor">
    <cofactor evidence="11">
        <name>thiamine diphosphate</name>
        <dbReference type="ChEBI" id="CHEBI:58937"/>
    </cofactor>
    <text evidence="11">Binds 1 thiamine pyrophosphate per subunit.</text>
</comment>
<gene>
    <name evidence="11" type="primary">dxs</name>
    <name evidence="13" type="ORF">SAMN05216544_1016</name>
</gene>
<dbReference type="UniPathway" id="UPA00064">
    <property type="reaction ID" value="UER00091"/>
</dbReference>
<dbReference type="NCBIfam" id="NF003933">
    <property type="entry name" value="PRK05444.2-2"/>
    <property type="match status" value="1"/>
</dbReference>
<dbReference type="Pfam" id="PF02779">
    <property type="entry name" value="Transket_pyr"/>
    <property type="match status" value="1"/>
</dbReference>
<evidence type="ECO:0000256" key="10">
    <source>
        <dbReference type="ARBA" id="ARBA00055605"/>
    </source>
</evidence>
<dbReference type="RefSeq" id="WP_074521215.1">
    <property type="nucleotide sequence ID" value="NZ_FNHZ01000002.1"/>
</dbReference>
<proteinExistence type="inferred from homology"/>
<dbReference type="GO" id="GO:0005829">
    <property type="term" value="C:cytosol"/>
    <property type="evidence" value="ECO:0007669"/>
    <property type="project" value="TreeGrafter"/>
</dbReference>
<evidence type="ECO:0000256" key="3">
    <source>
        <dbReference type="ARBA" id="ARBA00011738"/>
    </source>
</evidence>
<dbReference type="FunFam" id="3.40.50.970:FF:000005">
    <property type="entry name" value="1-deoxy-D-xylulose-5-phosphate synthase"/>
    <property type="match status" value="1"/>
</dbReference>
<dbReference type="GO" id="GO:0000287">
    <property type="term" value="F:magnesium ion binding"/>
    <property type="evidence" value="ECO:0007669"/>
    <property type="project" value="UniProtKB-UniRule"/>
</dbReference>
<evidence type="ECO:0000256" key="4">
    <source>
        <dbReference type="ARBA" id="ARBA00022679"/>
    </source>
</evidence>
<feature type="binding site" evidence="11">
    <location>
        <position position="72"/>
    </location>
    <ligand>
        <name>thiamine diphosphate</name>
        <dbReference type="ChEBI" id="CHEBI:58937"/>
    </ligand>
</feature>
<dbReference type="CDD" id="cd07033">
    <property type="entry name" value="TPP_PYR_DXS_TK_like"/>
    <property type="match status" value="1"/>
</dbReference>
<dbReference type="PANTHER" id="PTHR43322">
    <property type="entry name" value="1-D-DEOXYXYLULOSE 5-PHOSPHATE SYNTHASE-RELATED"/>
    <property type="match status" value="1"/>
</dbReference>
<dbReference type="GO" id="GO:0019288">
    <property type="term" value="P:isopentenyl diphosphate biosynthetic process, methylerythritol 4-phosphate pathway"/>
    <property type="evidence" value="ECO:0007669"/>
    <property type="project" value="TreeGrafter"/>
</dbReference>